<evidence type="ECO:0000256" key="3">
    <source>
        <dbReference type="ARBA" id="ARBA00022475"/>
    </source>
</evidence>
<name>A0A2J7PZD4_9NEOP</name>
<dbReference type="STRING" id="105785.A0A2J7PZD4"/>
<evidence type="ECO:0000259" key="10">
    <source>
        <dbReference type="Pfam" id="PF00060"/>
    </source>
</evidence>
<evidence type="ECO:0000256" key="9">
    <source>
        <dbReference type="SAM" id="Phobius"/>
    </source>
</evidence>
<keyword evidence="4 9" id="KW-0812">Transmembrane</keyword>
<evidence type="ECO:0000256" key="1">
    <source>
        <dbReference type="ARBA" id="ARBA00004651"/>
    </source>
</evidence>
<evidence type="ECO:0000313" key="11">
    <source>
        <dbReference type="EMBL" id="PNF21680.1"/>
    </source>
</evidence>
<comment type="subcellular location">
    <subcellularLocation>
        <location evidence="1">Cell membrane</location>
        <topology evidence="1">Multi-pass membrane protein</topology>
    </subcellularLocation>
</comment>
<dbReference type="InterPro" id="IPR001320">
    <property type="entry name" value="Iontro_rcpt_C"/>
</dbReference>
<dbReference type="GO" id="GO:0050906">
    <property type="term" value="P:detection of stimulus involved in sensory perception"/>
    <property type="evidence" value="ECO:0007669"/>
    <property type="project" value="UniProtKB-ARBA"/>
</dbReference>
<dbReference type="SUPFAM" id="SSF53850">
    <property type="entry name" value="Periplasmic binding protein-like II"/>
    <property type="match status" value="1"/>
</dbReference>
<sequence length="415" mass="47680">MIKSRRMRLASHVARVGEKMNAYMIFLGKPEGKRPLRRPRRRLNMDPENYWGDVFDNGTGNGVLGFVAMDQADIGFSAFYAWPSSFSVVDFPSSHMRSSVTMITPRPKLMPGWIMPLMPFSNAMWSAVGACLVGATYTLYKLQRFADKYLGILNPFSQIDYTALRTYAMLVNQAPTFMWDSDIPRHVPARHFVAWFQFLGEVISDTYNAGLASVLSSLRYEPPIETIEDLASQNIIWAGNHVAWIWSIEEDDNPNLQTVTRNFRCLTNEQMDEIGQRTGDLAFGIERLQGGHFTTEPHINEGTVMHRRIMRETLYWSHLYILLRKGSPYMHRFRTLVSRIRDAGLPLYWEGDVIRHYMSERLQLQISSSRILNENVDPARLNLDQLQGAFLLLLLGDAVAFITFFAELTVSKKKY</sequence>
<comment type="caution">
    <text evidence="11">The sequence shown here is derived from an EMBL/GenBank/DDBJ whole genome shotgun (WGS) entry which is preliminary data.</text>
</comment>
<proteinExistence type="inferred from homology"/>
<evidence type="ECO:0000256" key="8">
    <source>
        <dbReference type="ARBA" id="ARBA00023180"/>
    </source>
</evidence>
<keyword evidence="6 9" id="KW-0472">Membrane</keyword>
<dbReference type="Gene3D" id="1.10.287.70">
    <property type="match status" value="1"/>
</dbReference>
<keyword evidence="3" id="KW-1003">Cell membrane</keyword>
<dbReference type="AlphaFoldDB" id="A0A2J7PZD4"/>
<evidence type="ECO:0000256" key="7">
    <source>
        <dbReference type="ARBA" id="ARBA00023170"/>
    </source>
</evidence>
<dbReference type="PANTHER" id="PTHR42643:SF40">
    <property type="entry name" value="IONOTROPIC RECEPTOR 41A-RELATED"/>
    <property type="match status" value="1"/>
</dbReference>
<evidence type="ECO:0000256" key="6">
    <source>
        <dbReference type="ARBA" id="ARBA00023136"/>
    </source>
</evidence>
<dbReference type="GO" id="GO:0005886">
    <property type="term" value="C:plasma membrane"/>
    <property type="evidence" value="ECO:0007669"/>
    <property type="project" value="UniProtKB-SubCell"/>
</dbReference>
<accession>A0A2J7PZD4</accession>
<dbReference type="Proteomes" id="UP000235965">
    <property type="component" value="Unassembled WGS sequence"/>
</dbReference>
<evidence type="ECO:0000256" key="5">
    <source>
        <dbReference type="ARBA" id="ARBA00022989"/>
    </source>
</evidence>
<keyword evidence="7" id="KW-0675">Receptor</keyword>
<evidence type="ECO:0000256" key="2">
    <source>
        <dbReference type="ARBA" id="ARBA00008685"/>
    </source>
</evidence>
<dbReference type="EMBL" id="NEVH01020337">
    <property type="protein sequence ID" value="PNF21680.1"/>
    <property type="molecule type" value="Genomic_DNA"/>
</dbReference>
<keyword evidence="12" id="KW-1185">Reference proteome</keyword>
<dbReference type="InterPro" id="IPR052192">
    <property type="entry name" value="Insect_Ionotropic_Sensory_Rcpt"/>
</dbReference>
<feature type="transmembrane region" description="Helical" evidence="9">
    <location>
        <begin position="389"/>
        <end position="410"/>
    </location>
</feature>
<dbReference type="PANTHER" id="PTHR42643">
    <property type="entry name" value="IONOTROPIC RECEPTOR 20A-RELATED"/>
    <property type="match status" value="1"/>
</dbReference>
<keyword evidence="5 9" id="KW-1133">Transmembrane helix</keyword>
<protein>
    <recommendedName>
        <fullName evidence="10">Ionotropic glutamate receptor C-terminal domain-containing protein</fullName>
    </recommendedName>
</protein>
<dbReference type="InParanoid" id="A0A2J7PZD4"/>
<organism evidence="11 12">
    <name type="scientific">Cryptotermes secundus</name>
    <dbReference type="NCBI Taxonomy" id="105785"/>
    <lineage>
        <taxon>Eukaryota</taxon>
        <taxon>Metazoa</taxon>
        <taxon>Ecdysozoa</taxon>
        <taxon>Arthropoda</taxon>
        <taxon>Hexapoda</taxon>
        <taxon>Insecta</taxon>
        <taxon>Pterygota</taxon>
        <taxon>Neoptera</taxon>
        <taxon>Polyneoptera</taxon>
        <taxon>Dictyoptera</taxon>
        <taxon>Blattodea</taxon>
        <taxon>Blattoidea</taxon>
        <taxon>Termitoidae</taxon>
        <taxon>Kalotermitidae</taxon>
        <taxon>Cryptotermitinae</taxon>
        <taxon>Cryptotermes</taxon>
    </lineage>
</organism>
<evidence type="ECO:0000256" key="4">
    <source>
        <dbReference type="ARBA" id="ARBA00022692"/>
    </source>
</evidence>
<dbReference type="GO" id="GO:0015276">
    <property type="term" value="F:ligand-gated monoatomic ion channel activity"/>
    <property type="evidence" value="ECO:0007669"/>
    <property type="project" value="InterPro"/>
</dbReference>
<keyword evidence="8" id="KW-0325">Glycoprotein</keyword>
<comment type="similarity">
    <text evidence="2">Belongs to the glutamate-gated ion channel (TC 1.A.10.1) family.</text>
</comment>
<feature type="domain" description="Ionotropic glutamate receptor C-terminal" evidence="10">
    <location>
        <begin position="122"/>
        <end position="396"/>
    </location>
</feature>
<evidence type="ECO:0000313" key="12">
    <source>
        <dbReference type="Proteomes" id="UP000235965"/>
    </source>
</evidence>
<reference evidence="11 12" key="1">
    <citation type="submission" date="2017-12" db="EMBL/GenBank/DDBJ databases">
        <title>Hemimetabolous genomes reveal molecular basis of termite eusociality.</title>
        <authorList>
            <person name="Harrison M.C."/>
            <person name="Jongepier E."/>
            <person name="Robertson H.M."/>
            <person name="Arning N."/>
            <person name="Bitard-Feildel T."/>
            <person name="Chao H."/>
            <person name="Childers C.P."/>
            <person name="Dinh H."/>
            <person name="Doddapaneni H."/>
            <person name="Dugan S."/>
            <person name="Gowin J."/>
            <person name="Greiner C."/>
            <person name="Han Y."/>
            <person name="Hu H."/>
            <person name="Hughes D.S.T."/>
            <person name="Huylmans A.-K."/>
            <person name="Kemena C."/>
            <person name="Kremer L.P.M."/>
            <person name="Lee S.L."/>
            <person name="Lopez-Ezquerra A."/>
            <person name="Mallet L."/>
            <person name="Monroy-Kuhn J.M."/>
            <person name="Moser A."/>
            <person name="Murali S.C."/>
            <person name="Muzny D.M."/>
            <person name="Otani S."/>
            <person name="Piulachs M.-D."/>
            <person name="Poelchau M."/>
            <person name="Qu J."/>
            <person name="Schaub F."/>
            <person name="Wada-Katsumata A."/>
            <person name="Worley K.C."/>
            <person name="Xie Q."/>
            <person name="Ylla G."/>
            <person name="Poulsen M."/>
            <person name="Gibbs R.A."/>
            <person name="Schal C."/>
            <person name="Richards S."/>
            <person name="Belles X."/>
            <person name="Korb J."/>
            <person name="Bornberg-Bauer E."/>
        </authorList>
    </citation>
    <scope>NUCLEOTIDE SEQUENCE [LARGE SCALE GENOMIC DNA]</scope>
    <source>
        <tissue evidence="11">Whole body</tissue>
    </source>
</reference>
<dbReference type="OrthoDB" id="8182981at2759"/>
<gene>
    <name evidence="11" type="ORF">B7P43_G11294</name>
</gene>
<dbReference type="Pfam" id="PF00060">
    <property type="entry name" value="Lig_chan"/>
    <property type="match status" value="1"/>
</dbReference>